<sequence>MDQRRMDAEGGRVVHREWRARKFAVIVAVQNVLVAACLVVTLYVYWGDLNREQASDHNVHIRFDVISGISSNGTLKIHHIASSYKMSLADEKNDTIKISCTGPYVVYIDVCYKSLSSGEELTGILQLQVVGSETPVSNFTLQTRSADLVCRGLSSIAYLRKEEKASLHLYLKDGFKIKSATVGLTYLWGESVSFDESQ</sequence>
<dbReference type="AlphaFoldDB" id="A0AAD3M2G8"/>
<accession>A0AAD3M2G8</accession>
<evidence type="ECO:0000313" key="2">
    <source>
        <dbReference type="EMBL" id="GLD46296.1"/>
    </source>
</evidence>
<comment type="caution">
    <text evidence="2">The sequence shown here is derived from an EMBL/GenBank/DDBJ whole genome shotgun (WGS) entry which is preliminary data.</text>
</comment>
<keyword evidence="3" id="KW-1185">Reference proteome</keyword>
<proteinExistence type="predicted"/>
<organism evidence="2 3">
    <name type="scientific">Lates japonicus</name>
    <name type="common">Japanese lates</name>
    <dbReference type="NCBI Taxonomy" id="270547"/>
    <lineage>
        <taxon>Eukaryota</taxon>
        <taxon>Metazoa</taxon>
        <taxon>Chordata</taxon>
        <taxon>Craniata</taxon>
        <taxon>Vertebrata</taxon>
        <taxon>Euteleostomi</taxon>
        <taxon>Actinopterygii</taxon>
        <taxon>Neopterygii</taxon>
        <taxon>Teleostei</taxon>
        <taxon>Neoteleostei</taxon>
        <taxon>Acanthomorphata</taxon>
        <taxon>Carangaria</taxon>
        <taxon>Carangaria incertae sedis</taxon>
        <taxon>Centropomidae</taxon>
        <taxon>Lates</taxon>
    </lineage>
</organism>
<reference evidence="2" key="1">
    <citation type="submission" date="2022-08" db="EMBL/GenBank/DDBJ databases">
        <title>Genome sequencing of akame (Lates japonicus).</title>
        <authorList>
            <person name="Hashiguchi Y."/>
            <person name="Takahashi H."/>
        </authorList>
    </citation>
    <scope>NUCLEOTIDE SEQUENCE</scope>
    <source>
        <strain evidence="2">Kochi</strain>
    </source>
</reference>
<gene>
    <name evidence="2" type="ORF">AKAME5_002700900</name>
</gene>
<evidence type="ECO:0000313" key="3">
    <source>
        <dbReference type="Proteomes" id="UP001279410"/>
    </source>
</evidence>
<keyword evidence="1" id="KW-0472">Membrane</keyword>
<name>A0AAD3M2G8_LATJO</name>
<feature type="transmembrane region" description="Helical" evidence="1">
    <location>
        <begin position="23"/>
        <end position="46"/>
    </location>
</feature>
<dbReference type="EMBL" id="BRZM01003194">
    <property type="protein sequence ID" value="GLD46296.1"/>
    <property type="molecule type" value="Genomic_DNA"/>
</dbReference>
<keyword evidence="1" id="KW-1133">Transmembrane helix</keyword>
<keyword evidence="1" id="KW-0812">Transmembrane</keyword>
<dbReference type="Proteomes" id="UP001279410">
    <property type="component" value="Unassembled WGS sequence"/>
</dbReference>
<protein>
    <submittedName>
        <fullName evidence="2">Uncharacterized protein</fullName>
    </submittedName>
</protein>
<evidence type="ECO:0000256" key="1">
    <source>
        <dbReference type="SAM" id="Phobius"/>
    </source>
</evidence>